<dbReference type="CDD" id="cd02440">
    <property type="entry name" value="AdoMet_MTases"/>
    <property type="match status" value="1"/>
</dbReference>
<keyword evidence="4" id="KW-1185">Reference proteome</keyword>
<gene>
    <name evidence="3" type="ORF">GRI65_02620</name>
</gene>
<keyword evidence="1 3" id="KW-0808">Transferase</keyword>
<dbReference type="GO" id="GO:0032259">
    <property type="term" value="P:methylation"/>
    <property type="evidence" value="ECO:0007669"/>
    <property type="project" value="UniProtKB-KW"/>
</dbReference>
<accession>A0A845AZH2</accession>
<dbReference type="OrthoDB" id="9777638at2"/>
<feature type="domain" description="Methyltransferase" evidence="2">
    <location>
        <begin position="45"/>
        <end position="136"/>
    </location>
</feature>
<name>A0A845AZH2_9SPHN</name>
<evidence type="ECO:0000313" key="4">
    <source>
        <dbReference type="Proteomes" id="UP000431922"/>
    </source>
</evidence>
<dbReference type="InterPro" id="IPR041698">
    <property type="entry name" value="Methyltransf_25"/>
</dbReference>
<dbReference type="Pfam" id="PF13649">
    <property type="entry name" value="Methyltransf_25"/>
    <property type="match status" value="1"/>
</dbReference>
<dbReference type="GO" id="GO:0008168">
    <property type="term" value="F:methyltransferase activity"/>
    <property type="evidence" value="ECO:0007669"/>
    <property type="project" value="UniProtKB-KW"/>
</dbReference>
<evidence type="ECO:0000313" key="3">
    <source>
        <dbReference type="EMBL" id="MXP43348.1"/>
    </source>
</evidence>
<keyword evidence="3" id="KW-0489">Methyltransferase</keyword>
<comment type="caution">
    <text evidence="3">The sequence shown here is derived from an EMBL/GenBank/DDBJ whole genome shotgun (WGS) entry which is preliminary data.</text>
</comment>
<dbReference type="InterPro" id="IPR029063">
    <property type="entry name" value="SAM-dependent_MTases_sf"/>
</dbReference>
<evidence type="ECO:0000259" key="2">
    <source>
        <dbReference type="Pfam" id="PF13649"/>
    </source>
</evidence>
<organism evidence="3 4">
    <name type="scientific">Allopontixanthobacter sediminis</name>
    <dbReference type="NCBI Taxonomy" id="1689985"/>
    <lineage>
        <taxon>Bacteria</taxon>
        <taxon>Pseudomonadati</taxon>
        <taxon>Pseudomonadota</taxon>
        <taxon>Alphaproteobacteria</taxon>
        <taxon>Sphingomonadales</taxon>
        <taxon>Erythrobacteraceae</taxon>
        <taxon>Allopontixanthobacter</taxon>
    </lineage>
</organism>
<dbReference type="Gene3D" id="3.40.50.150">
    <property type="entry name" value="Vaccinia Virus protein VP39"/>
    <property type="match status" value="1"/>
</dbReference>
<dbReference type="PANTHER" id="PTHR43861">
    <property type="entry name" value="TRANS-ACONITATE 2-METHYLTRANSFERASE-RELATED"/>
    <property type="match status" value="1"/>
</dbReference>
<dbReference type="SUPFAM" id="SSF53335">
    <property type="entry name" value="S-adenosyl-L-methionine-dependent methyltransferases"/>
    <property type="match status" value="1"/>
</dbReference>
<dbReference type="EMBL" id="WTYL01000001">
    <property type="protein sequence ID" value="MXP43348.1"/>
    <property type="molecule type" value="Genomic_DNA"/>
</dbReference>
<dbReference type="AlphaFoldDB" id="A0A845AZH2"/>
<protein>
    <submittedName>
        <fullName evidence="3">Methyltransferase domain-containing protein</fullName>
    </submittedName>
</protein>
<sequence>MMEPSEWEGSVGTKWAQEWRRTDRSFAGLTDRLLGYARAEPISSVVDIGCGAGELSLALGRSHPHAELLGIDISQDLIEAAKSRAINSPNVRFEVADAASWRSETFTPDLLLSRHGVMFFPDPAAAFANLRRNAEPSARLIFSCFRSVDDNPWASGLTELLPPGMSQPPQSMVPGPFAFADRDAVEAMLGAAGWEDIEFTAVDFAYIAGTGEDAVADAKSYLLTIGPAARAAAELGPADQAAFVRRLDKFLESHLDGDLVALLAGAWIVTARAPASR</sequence>
<reference evidence="3 4" key="1">
    <citation type="submission" date="2019-12" db="EMBL/GenBank/DDBJ databases">
        <title>Genomic-based taxomic classification of the family Erythrobacteraceae.</title>
        <authorList>
            <person name="Xu L."/>
        </authorList>
    </citation>
    <scope>NUCLEOTIDE SEQUENCE [LARGE SCALE GENOMIC DNA]</scope>
    <source>
        <strain evidence="3 4">KCTC 42453</strain>
    </source>
</reference>
<evidence type="ECO:0000256" key="1">
    <source>
        <dbReference type="ARBA" id="ARBA00022679"/>
    </source>
</evidence>
<dbReference type="Proteomes" id="UP000431922">
    <property type="component" value="Unassembled WGS sequence"/>
</dbReference>
<proteinExistence type="predicted"/>